<feature type="domain" description="Aspartate/ornithine carbamoyltransferase carbamoyl-P binding" evidence="9">
    <location>
        <begin position="13"/>
        <end position="153"/>
    </location>
</feature>
<dbReference type="PANTHER" id="PTHR45753:SF3">
    <property type="entry name" value="ORNITHINE TRANSCARBAMYLASE, MITOCHONDRIAL"/>
    <property type="match status" value="1"/>
</dbReference>
<dbReference type="GO" id="GO:0019240">
    <property type="term" value="P:citrulline biosynthetic process"/>
    <property type="evidence" value="ECO:0007669"/>
    <property type="project" value="TreeGrafter"/>
</dbReference>
<evidence type="ECO:0000313" key="11">
    <source>
        <dbReference type="Proteomes" id="UP000046155"/>
    </source>
</evidence>
<evidence type="ECO:0000256" key="3">
    <source>
        <dbReference type="ARBA" id="ARBA00013007"/>
    </source>
</evidence>
<dbReference type="Proteomes" id="UP000046155">
    <property type="component" value="Unassembled WGS sequence"/>
</dbReference>
<dbReference type="InterPro" id="IPR006130">
    <property type="entry name" value="Asp/Orn_carbamoylTrfase"/>
</dbReference>
<evidence type="ECO:0000256" key="7">
    <source>
        <dbReference type="HAMAP-Rule" id="MF_01109"/>
    </source>
</evidence>
<dbReference type="Gene3D" id="3.40.50.1370">
    <property type="entry name" value="Aspartate/ornithine carbamoyltransferase"/>
    <property type="match status" value="2"/>
</dbReference>
<keyword evidence="5 7" id="KW-0808">Transferase</keyword>
<dbReference type="RefSeq" id="WP_044665982.1">
    <property type="nucleotide sequence ID" value="NZ_CDRZ01000274.1"/>
</dbReference>
<dbReference type="PRINTS" id="PR00102">
    <property type="entry name" value="OTCASE"/>
</dbReference>
<dbReference type="InterPro" id="IPR036901">
    <property type="entry name" value="Asp/Orn_carbamoylTrfase_sf"/>
</dbReference>
<dbReference type="InterPro" id="IPR006132">
    <property type="entry name" value="Asp/Orn_carbamoyltranf_P-bd"/>
</dbReference>
<gene>
    <name evidence="10" type="primary">argF</name>
    <name evidence="10" type="ORF">SSCH_740058</name>
</gene>
<dbReference type="HAMAP" id="MF_01109">
    <property type="entry name" value="OTCase"/>
    <property type="match status" value="1"/>
</dbReference>
<dbReference type="NCBIfam" id="TIGR00658">
    <property type="entry name" value="orni_carb_tr"/>
    <property type="match status" value="1"/>
</dbReference>
<dbReference type="InterPro" id="IPR002292">
    <property type="entry name" value="Orn/put_carbamltrans"/>
</dbReference>
<dbReference type="InterPro" id="IPR006131">
    <property type="entry name" value="Asp_carbamoyltransf_Asp/Orn-bd"/>
</dbReference>
<feature type="binding site" evidence="7">
    <location>
        <begin position="140"/>
        <end position="143"/>
    </location>
    <ligand>
        <name>carbamoyl phosphate</name>
        <dbReference type="ChEBI" id="CHEBI:58228"/>
    </ligand>
</feature>
<protein>
    <recommendedName>
        <fullName evidence="4 7">Ornithine carbamoyltransferase</fullName>
        <shortName evidence="7">OTCase</shortName>
        <ecNumber evidence="3 7">2.1.3.3</ecNumber>
    </recommendedName>
</protein>
<dbReference type="SUPFAM" id="SSF53671">
    <property type="entry name" value="Aspartate/ornithine carbamoyltransferase"/>
    <property type="match status" value="1"/>
</dbReference>
<feature type="binding site" evidence="7">
    <location>
        <position position="113"/>
    </location>
    <ligand>
        <name>carbamoyl phosphate</name>
        <dbReference type="ChEBI" id="CHEBI:58228"/>
    </ligand>
</feature>
<dbReference type="FunFam" id="3.40.50.1370:FF:000008">
    <property type="entry name" value="Ornithine carbamoyltransferase"/>
    <property type="match status" value="1"/>
</dbReference>
<evidence type="ECO:0000259" key="8">
    <source>
        <dbReference type="Pfam" id="PF00185"/>
    </source>
</evidence>
<feature type="binding site" evidence="7">
    <location>
        <position position="171"/>
    </location>
    <ligand>
        <name>L-ornithine</name>
        <dbReference type="ChEBI" id="CHEBI:46911"/>
    </ligand>
</feature>
<dbReference type="GO" id="GO:0042450">
    <property type="term" value="P:L-arginine biosynthetic process via ornithine"/>
    <property type="evidence" value="ECO:0007669"/>
    <property type="project" value="UniProtKB-UniRule"/>
</dbReference>
<evidence type="ECO:0000256" key="4">
    <source>
        <dbReference type="ARBA" id="ARBA00016634"/>
    </source>
</evidence>
<dbReference type="GO" id="GO:0004585">
    <property type="term" value="F:ornithine carbamoyltransferase activity"/>
    <property type="evidence" value="ECO:0007669"/>
    <property type="project" value="UniProtKB-UniRule"/>
</dbReference>
<evidence type="ECO:0000313" key="10">
    <source>
        <dbReference type="EMBL" id="CEO90188.1"/>
    </source>
</evidence>
<dbReference type="GO" id="GO:0005737">
    <property type="term" value="C:cytoplasm"/>
    <property type="evidence" value="ECO:0007669"/>
    <property type="project" value="UniProtKB-SubCell"/>
</dbReference>
<sequence>MSGAYLDKSLKGRDFLTISDFTAEEIRLLIDAAHDLKRDLKEGIPHTILQGKSLGMIFTKPSTRTRVSFEVGMYQLGGYALFLSSQDIQLRRGESLPDTARTLERYLDGIMIRTFDQEDVDELAQYASIPVINGLTDIVHPTQVVADLMTVEEHQGKLAGLKLAYIGDGNNVAHSLLQICARMGVHMTIACPQGYEPDASVLQSARNDAAKSGVQLEVVDDPVEAVKDADAVYTDIWASMGQEKEQEKRAQVFQHYQVNTELLKGANEDVIVLHCLPAHRGEEITDQVIDGPHSVVFDEAENRLHAHKAIMALLIG</sequence>
<comment type="pathway">
    <text evidence="1">Amino-acid biosynthesis; L-arginine biosynthesis; L-arginine from L-ornithine and carbamoyl phosphate: step 1/3.</text>
</comment>
<evidence type="ECO:0000256" key="6">
    <source>
        <dbReference type="ARBA" id="ARBA00048772"/>
    </source>
</evidence>
<proteinExistence type="inferred from homology"/>
<dbReference type="InterPro" id="IPR024904">
    <property type="entry name" value="OTCase_ArgI"/>
</dbReference>
<comment type="catalytic activity">
    <reaction evidence="6 7">
        <text>carbamoyl phosphate + L-ornithine = L-citrulline + phosphate + H(+)</text>
        <dbReference type="Rhea" id="RHEA:19513"/>
        <dbReference type="ChEBI" id="CHEBI:15378"/>
        <dbReference type="ChEBI" id="CHEBI:43474"/>
        <dbReference type="ChEBI" id="CHEBI:46911"/>
        <dbReference type="ChEBI" id="CHEBI:57743"/>
        <dbReference type="ChEBI" id="CHEBI:58228"/>
        <dbReference type="EC" id="2.1.3.3"/>
    </reaction>
</comment>
<reference evidence="11" key="1">
    <citation type="submission" date="2015-01" db="EMBL/GenBank/DDBJ databases">
        <authorList>
            <person name="Manzoor Shahid"/>
            <person name="Zubair Saima"/>
        </authorList>
    </citation>
    <scope>NUCLEOTIDE SEQUENCE [LARGE SCALE GENOMIC DNA]</scope>
    <source>
        <strain evidence="11">Sp3</strain>
    </source>
</reference>
<dbReference type="OrthoDB" id="9802587at2"/>
<evidence type="ECO:0000259" key="9">
    <source>
        <dbReference type="Pfam" id="PF02729"/>
    </source>
</evidence>
<name>A0A0B7MPR8_9FIRM</name>
<comment type="subcellular location">
    <subcellularLocation>
        <location evidence="7">Cytoplasm</location>
    </subcellularLocation>
</comment>
<dbReference type="EMBL" id="CDRZ01000274">
    <property type="protein sequence ID" value="CEO90188.1"/>
    <property type="molecule type" value="Genomic_DNA"/>
</dbReference>
<dbReference type="PANTHER" id="PTHR45753">
    <property type="entry name" value="ORNITHINE CARBAMOYLTRANSFERASE, MITOCHONDRIAL"/>
    <property type="match status" value="1"/>
</dbReference>
<dbReference type="Pfam" id="PF02729">
    <property type="entry name" value="OTCace_N"/>
    <property type="match status" value="1"/>
</dbReference>
<dbReference type="Pfam" id="PF00185">
    <property type="entry name" value="OTCace"/>
    <property type="match status" value="1"/>
</dbReference>
<dbReference type="GO" id="GO:0016597">
    <property type="term" value="F:amino acid binding"/>
    <property type="evidence" value="ECO:0007669"/>
    <property type="project" value="InterPro"/>
</dbReference>
<organism evidence="10 11">
    <name type="scientific">Syntrophaceticus schinkii</name>
    <dbReference type="NCBI Taxonomy" id="499207"/>
    <lineage>
        <taxon>Bacteria</taxon>
        <taxon>Bacillati</taxon>
        <taxon>Bacillota</taxon>
        <taxon>Clostridia</taxon>
        <taxon>Thermoanaerobacterales</taxon>
        <taxon>Thermoanaerobacterales Family III. Incertae Sedis</taxon>
        <taxon>Syntrophaceticus</taxon>
    </lineage>
</organism>
<dbReference type="NCBIfam" id="NF001986">
    <property type="entry name" value="PRK00779.1"/>
    <property type="match status" value="1"/>
</dbReference>
<feature type="binding site" evidence="7">
    <location>
        <begin position="275"/>
        <end position="276"/>
    </location>
    <ligand>
        <name>carbamoyl phosphate</name>
        <dbReference type="ChEBI" id="CHEBI:58228"/>
    </ligand>
</feature>
<dbReference type="PROSITE" id="PS00097">
    <property type="entry name" value="CARBAMOYLTRANSFERASE"/>
    <property type="match status" value="1"/>
</dbReference>
<feature type="binding site" evidence="7">
    <location>
        <position position="89"/>
    </location>
    <ligand>
        <name>carbamoyl phosphate</name>
        <dbReference type="ChEBI" id="CHEBI:58228"/>
    </ligand>
</feature>
<dbReference type="EC" id="2.1.3.3" evidence="3 7"/>
<feature type="binding site" evidence="7">
    <location>
        <begin position="62"/>
        <end position="65"/>
    </location>
    <ligand>
        <name>carbamoyl phosphate</name>
        <dbReference type="ChEBI" id="CHEBI:58228"/>
    </ligand>
</feature>
<evidence type="ECO:0000256" key="2">
    <source>
        <dbReference type="ARBA" id="ARBA00007805"/>
    </source>
</evidence>
<evidence type="ECO:0000256" key="5">
    <source>
        <dbReference type="ARBA" id="ARBA00022679"/>
    </source>
</evidence>
<feature type="binding site" evidence="7">
    <location>
        <position position="235"/>
    </location>
    <ligand>
        <name>L-ornithine</name>
        <dbReference type="ChEBI" id="CHEBI:46911"/>
    </ligand>
</feature>
<keyword evidence="11" id="KW-1185">Reference proteome</keyword>
<dbReference type="AlphaFoldDB" id="A0A0B7MPR8"/>
<comment type="similarity">
    <text evidence="2 7">Belongs to the aspartate/ornithine carbamoyltransferase superfamily. OTCase family.</text>
</comment>
<feature type="domain" description="Aspartate/ornithine carbamoyltransferase Asp/Orn-binding" evidence="8">
    <location>
        <begin position="160"/>
        <end position="314"/>
    </location>
</feature>
<feature type="binding site" evidence="7">
    <location>
        <position position="303"/>
    </location>
    <ligand>
        <name>carbamoyl phosphate</name>
        <dbReference type="ChEBI" id="CHEBI:58228"/>
    </ligand>
</feature>
<feature type="binding site" evidence="7">
    <location>
        <begin position="239"/>
        <end position="240"/>
    </location>
    <ligand>
        <name>L-ornithine</name>
        <dbReference type="ChEBI" id="CHEBI:46911"/>
    </ligand>
</feature>
<dbReference type="PRINTS" id="PR00100">
    <property type="entry name" value="AOTCASE"/>
</dbReference>
<accession>A0A0B7MPR8</accession>
<evidence type="ECO:0000256" key="1">
    <source>
        <dbReference type="ARBA" id="ARBA00004975"/>
    </source>
</evidence>
<keyword evidence="7" id="KW-0963">Cytoplasm</keyword>